<dbReference type="EMBL" id="JANJYJ010000006">
    <property type="protein sequence ID" value="KAK3205745.1"/>
    <property type="molecule type" value="Genomic_DNA"/>
</dbReference>
<evidence type="ECO:0000256" key="1">
    <source>
        <dbReference type="SAM" id="Phobius"/>
    </source>
</evidence>
<sequence>MKWKDKSLQEKGTFTTATVNTATNTNRDFVFEELKNKADYSLWSEKTFLKRSVNVVPCLRRAALIEEEYEGAGGEFLVDNDGWLTTHGKPKGIHAEIARVKHEYWSSFAPLPVEIVLAAGQRAKENSSGKNRSISMYCFTAASFVFMFCLFSLMIAYEMSQFYLLPFVFLLSREQ</sequence>
<gene>
    <name evidence="2" type="ORF">Dsin_019791</name>
</gene>
<evidence type="ECO:0000313" key="3">
    <source>
        <dbReference type="Proteomes" id="UP001281410"/>
    </source>
</evidence>
<keyword evidence="1" id="KW-0472">Membrane</keyword>
<dbReference type="PANTHER" id="PTHR31762">
    <property type="entry name" value="FAS-BINDING FACTOR-LIKE PROTEIN"/>
    <property type="match status" value="1"/>
</dbReference>
<reference evidence="2" key="1">
    <citation type="journal article" date="2023" name="Plant J.">
        <title>Genome sequences and population genomics provide insights into the demographic history, inbreeding, and mutation load of two 'living fossil' tree species of Dipteronia.</title>
        <authorList>
            <person name="Feng Y."/>
            <person name="Comes H.P."/>
            <person name="Chen J."/>
            <person name="Zhu S."/>
            <person name="Lu R."/>
            <person name="Zhang X."/>
            <person name="Li P."/>
            <person name="Qiu J."/>
            <person name="Olsen K.M."/>
            <person name="Qiu Y."/>
        </authorList>
    </citation>
    <scope>NUCLEOTIDE SEQUENCE</scope>
    <source>
        <strain evidence="2">NBL</strain>
    </source>
</reference>
<keyword evidence="1" id="KW-1133">Transmembrane helix</keyword>
<feature type="transmembrane region" description="Helical" evidence="1">
    <location>
        <begin position="134"/>
        <end position="157"/>
    </location>
</feature>
<proteinExistence type="predicted"/>
<keyword evidence="1" id="KW-0812">Transmembrane</keyword>
<dbReference type="GO" id="GO:0000911">
    <property type="term" value="P:cytokinesis by cell plate formation"/>
    <property type="evidence" value="ECO:0007669"/>
    <property type="project" value="InterPro"/>
</dbReference>
<name>A0AAE0A880_9ROSI</name>
<accession>A0AAE0A880</accession>
<evidence type="ECO:0000313" key="2">
    <source>
        <dbReference type="EMBL" id="KAK3205745.1"/>
    </source>
</evidence>
<dbReference type="AlphaFoldDB" id="A0AAE0A880"/>
<protein>
    <submittedName>
        <fullName evidence="2">Uncharacterized protein</fullName>
    </submittedName>
</protein>
<dbReference type="Proteomes" id="UP001281410">
    <property type="component" value="Unassembled WGS sequence"/>
</dbReference>
<keyword evidence="3" id="KW-1185">Reference proteome</keyword>
<organism evidence="2 3">
    <name type="scientific">Dipteronia sinensis</name>
    <dbReference type="NCBI Taxonomy" id="43782"/>
    <lineage>
        <taxon>Eukaryota</taxon>
        <taxon>Viridiplantae</taxon>
        <taxon>Streptophyta</taxon>
        <taxon>Embryophyta</taxon>
        <taxon>Tracheophyta</taxon>
        <taxon>Spermatophyta</taxon>
        <taxon>Magnoliopsida</taxon>
        <taxon>eudicotyledons</taxon>
        <taxon>Gunneridae</taxon>
        <taxon>Pentapetalae</taxon>
        <taxon>rosids</taxon>
        <taxon>malvids</taxon>
        <taxon>Sapindales</taxon>
        <taxon>Sapindaceae</taxon>
        <taxon>Hippocastanoideae</taxon>
        <taxon>Acereae</taxon>
        <taxon>Dipteronia</taxon>
    </lineage>
</organism>
<comment type="caution">
    <text evidence="2">The sequence shown here is derived from an EMBL/GenBank/DDBJ whole genome shotgun (WGS) entry which is preliminary data.</text>
</comment>
<dbReference type="PANTHER" id="PTHR31762:SF10">
    <property type="entry name" value="FAS-BINDING FACTOR-LIKE PROTEIN"/>
    <property type="match status" value="1"/>
</dbReference>
<dbReference type="InterPro" id="IPR040321">
    <property type="entry name" value="SCD2-like"/>
</dbReference>